<gene>
    <name evidence="1" type="ORF">S03H2_14135</name>
</gene>
<feature type="non-terminal residue" evidence="1">
    <location>
        <position position="153"/>
    </location>
</feature>
<reference evidence="1" key="1">
    <citation type="journal article" date="2014" name="Front. Microbiol.">
        <title>High frequency of phylogenetically diverse reductive dehalogenase-homologous genes in deep subseafloor sedimentary metagenomes.</title>
        <authorList>
            <person name="Kawai M."/>
            <person name="Futagami T."/>
            <person name="Toyoda A."/>
            <person name="Takaki Y."/>
            <person name="Nishi S."/>
            <person name="Hori S."/>
            <person name="Arai W."/>
            <person name="Tsubouchi T."/>
            <person name="Morono Y."/>
            <person name="Uchiyama I."/>
            <person name="Ito T."/>
            <person name="Fujiyama A."/>
            <person name="Inagaki F."/>
            <person name="Takami H."/>
        </authorList>
    </citation>
    <scope>NUCLEOTIDE SEQUENCE</scope>
    <source>
        <strain evidence="1">Expedition CK06-06</strain>
    </source>
</reference>
<proteinExistence type="predicted"/>
<organism evidence="1">
    <name type="scientific">marine sediment metagenome</name>
    <dbReference type="NCBI Taxonomy" id="412755"/>
    <lineage>
        <taxon>unclassified sequences</taxon>
        <taxon>metagenomes</taxon>
        <taxon>ecological metagenomes</taxon>
    </lineage>
</organism>
<protein>
    <submittedName>
        <fullName evidence="1">Uncharacterized protein</fullName>
    </submittedName>
</protein>
<comment type="caution">
    <text evidence="1">The sequence shown here is derived from an EMBL/GenBank/DDBJ whole genome shotgun (WGS) entry which is preliminary data.</text>
</comment>
<evidence type="ECO:0000313" key="1">
    <source>
        <dbReference type="EMBL" id="GAH42225.1"/>
    </source>
</evidence>
<dbReference type="EMBL" id="BARU01007169">
    <property type="protein sequence ID" value="GAH42225.1"/>
    <property type="molecule type" value="Genomic_DNA"/>
</dbReference>
<accession>X1GBM1</accession>
<dbReference type="AlphaFoldDB" id="X1GBM1"/>
<sequence length="153" mass="17311">MVHGPLWLLLFGLIVLYPSHWAFPGSAAPYAEQDYHGGFSTDFFFPYLDYNEKDGTIPGFDWDASSGLGEHQLSAHGGIGMESGKEQLLMGYTYLGWYPALGVSLFDKNTFFEDISGTCKDEDDWLREVGGNLFVNWPFDFHHRISLAYHLES</sequence>
<name>X1GBM1_9ZZZZ</name>